<feature type="signal peptide" evidence="1">
    <location>
        <begin position="1"/>
        <end position="25"/>
    </location>
</feature>
<protein>
    <submittedName>
        <fullName evidence="2">DUF3500 domain-containing protein</fullName>
    </submittedName>
</protein>
<dbReference type="EMBL" id="JBBKZT010000001">
    <property type="protein sequence ID" value="MEJ8845158.1"/>
    <property type="molecule type" value="Genomic_DNA"/>
</dbReference>
<dbReference type="Proteomes" id="UP001385892">
    <property type="component" value="Unassembled WGS sequence"/>
</dbReference>
<dbReference type="Pfam" id="PF12006">
    <property type="entry name" value="DUF3500"/>
    <property type="match status" value="1"/>
</dbReference>
<dbReference type="InterPro" id="IPR021889">
    <property type="entry name" value="DUF3500"/>
</dbReference>
<feature type="chain" id="PRO_5046552689" evidence="1">
    <location>
        <begin position="26"/>
        <end position="352"/>
    </location>
</feature>
<keyword evidence="1" id="KW-0732">Signal</keyword>
<sequence>MLLRTLSTWMTCWTLLVTAPVAAAAADTTRAAQAMTAAARALLEATPSAQRPQLLLPLTLDARGDWNYTPRSRPGIPLKAMAAPQRQAAQQLLSAALSEPGLVKVQSIIALEIALREIETFGLSRDPENYAFALFGTPDATAAWGWRIEGHHLSLHFTLANGQVVATLPQFLGANPAQVPRDIANKGPRKGQRALGEEEDRAYALLAALSPTQRQQAIFSAQPFGDIVTRNAAQLEPLAPVGITFSALDAAQQALLLRIVESLASVAEPSLAQQRLERVRTGGLDAIRFGWAGATERGQPHYWRIQGPRFLIEWDNSGGNHIHNVWRDFDGDWGRDVLGEHYRRAGGGSHRH</sequence>
<organism evidence="2 3">
    <name type="scientific">Variovorax rhizosphaerae</name>
    <dbReference type="NCBI Taxonomy" id="1836200"/>
    <lineage>
        <taxon>Bacteria</taxon>
        <taxon>Pseudomonadati</taxon>
        <taxon>Pseudomonadota</taxon>
        <taxon>Betaproteobacteria</taxon>
        <taxon>Burkholderiales</taxon>
        <taxon>Comamonadaceae</taxon>
        <taxon>Variovorax</taxon>
    </lineage>
</organism>
<dbReference type="RefSeq" id="WP_340340343.1">
    <property type="nucleotide sequence ID" value="NZ_JBBKZT010000001.1"/>
</dbReference>
<evidence type="ECO:0000313" key="3">
    <source>
        <dbReference type="Proteomes" id="UP001385892"/>
    </source>
</evidence>
<keyword evidence="3" id="KW-1185">Reference proteome</keyword>
<evidence type="ECO:0000313" key="2">
    <source>
        <dbReference type="EMBL" id="MEJ8845158.1"/>
    </source>
</evidence>
<dbReference type="PANTHER" id="PTHR37489">
    <property type="entry name" value="DUF3500 DOMAIN-CONTAINING PROTEIN"/>
    <property type="match status" value="1"/>
</dbReference>
<evidence type="ECO:0000256" key="1">
    <source>
        <dbReference type="SAM" id="SignalP"/>
    </source>
</evidence>
<accession>A0ABU8WCC8</accession>
<gene>
    <name evidence="2" type="ORF">WKW82_00745</name>
</gene>
<dbReference type="PANTHER" id="PTHR37489:SF1">
    <property type="entry name" value="DUF3500 DOMAIN-CONTAINING PROTEIN"/>
    <property type="match status" value="1"/>
</dbReference>
<name>A0ABU8WCC8_9BURK</name>
<proteinExistence type="predicted"/>
<reference evidence="2 3" key="1">
    <citation type="submission" date="2024-03" db="EMBL/GenBank/DDBJ databases">
        <title>Novel species of the genus Variovorax.</title>
        <authorList>
            <person name="Liu Q."/>
            <person name="Xin Y.-H."/>
        </authorList>
    </citation>
    <scope>NUCLEOTIDE SEQUENCE [LARGE SCALE GENOMIC DNA]</scope>
    <source>
        <strain evidence="2 3">KACC 18900</strain>
    </source>
</reference>
<comment type="caution">
    <text evidence="2">The sequence shown here is derived from an EMBL/GenBank/DDBJ whole genome shotgun (WGS) entry which is preliminary data.</text>
</comment>